<evidence type="ECO:0000313" key="1">
    <source>
        <dbReference type="EMBL" id="GID60299.1"/>
    </source>
</evidence>
<comment type="caution">
    <text evidence="1">The sequence shown here is derived from an EMBL/GenBank/DDBJ whole genome shotgun (WGS) entry which is preliminary data.</text>
</comment>
<dbReference type="Pfam" id="PF14350">
    <property type="entry name" value="Beta_protein"/>
    <property type="match status" value="1"/>
</dbReference>
<accession>A0ABQ3XP51</accession>
<keyword evidence="2" id="KW-1185">Reference proteome</keyword>
<reference evidence="1 2" key="1">
    <citation type="submission" date="2021-01" db="EMBL/GenBank/DDBJ databases">
        <title>Whole genome shotgun sequence of Actinoplanes couchii NBRC 106145.</title>
        <authorList>
            <person name="Komaki H."/>
            <person name="Tamura T."/>
        </authorList>
    </citation>
    <scope>NUCLEOTIDE SEQUENCE [LARGE SCALE GENOMIC DNA]</scope>
    <source>
        <strain evidence="1 2">NBRC 106145</strain>
    </source>
</reference>
<dbReference type="Proteomes" id="UP000612282">
    <property type="component" value="Unassembled WGS sequence"/>
</dbReference>
<evidence type="ECO:0000313" key="2">
    <source>
        <dbReference type="Proteomes" id="UP000612282"/>
    </source>
</evidence>
<protein>
    <recommendedName>
        <fullName evidence="3">Beta protein</fullName>
    </recommendedName>
</protein>
<evidence type="ECO:0008006" key="3">
    <source>
        <dbReference type="Google" id="ProtNLM"/>
    </source>
</evidence>
<sequence length="332" mass="36296">MAYVPILSGRKGEFEALSKLRGTQVGDVLPIIEVMAGGRGTTADVREFITRSRKFLPPGLSIGVDLDRLEAGTGDPLDPLREISDALDNFCTPVRPVIRPRADPTLLPGLRHAAELNGGHWIARLGRDGGDPAGSDVEALAADTGLFIEGCDLIIELREIMSADGLRHAESVVRAVGHWVRRYSWNSVTVAAGSMPASISKLPKNQPTLLQRHEATLRLRTRDLGYQFGDYGIGHPRPLPPAGGHPIPSLRYTADEGWWIYRWAKHGKGYDSFGDLCATLMSNDHWPPEGAGFSWGDAELAERTRGDRGFGDATKWIAWGTSHHLAFILSRL</sequence>
<organism evidence="1 2">
    <name type="scientific">Actinoplanes couchii</name>
    <dbReference type="NCBI Taxonomy" id="403638"/>
    <lineage>
        <taxon>Bacteria</taxon>
        <taxon>Bacillati</taxon>
        <taxon>Actinomycetota</taxon>
        <taxon>Actinomycetes</taxon>
        <taxon>Micromonosporales</taxon>
        <taxon>Micromonosporaceae</taxon>
        <taxon>Actinoplanes</taxon>
    </lineage>
</organism>
<gene>
    <name evidence="1" type="ORF">Aco03nite_087030</name>
</gene>
<dbReference type="EMBL" id="BOMG01000106">
    <property type="protein sequence ID" value="GID60299.1"/>
    <property type="molecule type" value="Genomic_DNA"/>
</dbReference>
<proteinExistence type="predicted"/>
<dbReference type="InterPro" id="IPR025683">
    <property type="entry name" value="Protein_beta"/>
</dbReference>
<dbReference type="RefSeq" id="WP_203807188.1">
    <property type="nucleotide sequence ID" value="NZ_BAAAQE010000009.1"/>
</dbReference>
<name>A0ABQ3XP51_9ACTN</name>